<dbReference type="EMBL" id="HACG01032981">
    <property type="protein sequence ID" value="CEK79846.1"/>
    <property type="molecule type" value="Transcribed_RNA"/>
</dbReference>
<sequence>MHFDGTWGFLIKFIPYGIVLSGMDQQKMIQDIQGTLHAISPNVSLSCHSLEGMHVMVFLSYFKVKADIHMVTFDGQAIKHSDRVLQLIIFFH</sequence>
<proteinExistence type="predicted"/>
<organism evidence="1">
    <name type="scientific">Arion vulgaris</name>
    <dbReference type="NCBI Taxonomy" id="1028688"/>
    <lineage>
        <taxon>Eukaryota</taxon>
        <taxon>Metazoa</taxon>
        <taxon>Spiralia</taxon>
        <taxon>Lophotrochozoa</taxon>
        <taxon>Mollusca</taxon>
        <taxon>Gastropoda</taxon>
        <taxon>Heterobranchia</taxon>
        <taxon>Euthyneura</taxon>
        <taxon>Panpulmonata</taxon>
        <taxon>Eupulmonata</taxon>
        <taxon>Stylommatophora</taxon>
        <taxon>Helicina</taxon>
        <taxon>Arionoidea</taxon>
        <taxon>Arionidae</taxon>
        <taxon>Arion</taxon>
    </lineage>
</organism>
<gene>
    <name evidence="1" type="primary">ORF117819</name>
</gene>
<evidence type="ECO:0000313" key="1">
    <source>
        <dbReference type="EMBL" id="CEK79846.1"/>
    </source>
</evidence>
<name>A0A0B7AID7_9EUPU</name>
<protein>
    <submittedName>
        <fullName evidence="1">Uncharacterized protein</fullName>
    </submittedName>
</protein>
<dbReference type="AlphaFoldDB" id="A0A0B7AID7"/>
<reference evidence="1" key="1">
    <citation type="submission" date="2014-12" db="EMBL/GenBank/DDBJ databases">
        <title>Insight into the proteome of Arion vulgaris.</title>
        <authorList>
            <person name="Aradska J."/>
            <person name="Bulat T."/>
            <person name="Smidak R."/>
            <person name="Sarate P."/>
            <person name="Gangsoo J."/>
            <person name="Sialana F."/>
            <person name="Bilban M."/>
            <person name="Lubec G."/>
        </authorList>
    </citation>
    <scope>NUCLEOTIDE SEQUENCE</scope>
    <source>
        <tissue evidence="1">Skin</tissue>
    </source>
</reference>
<accession>A0A0B7AID7</accession>